<evidence type="ECO:0000313" key="1">
    <source>
        <dbReference type="EMBL" id="CAG8486762.1"/>
    </source>
</evidence>
<evidence type="ECO:0000313" key="2">
    <source>
        <dbReference type="Proteomes" id="UP000789396"/>
    </source>
</evidence>
<gene>
    <name evidence="1" type="ORF">RFULGI_LOCUS1797</name>
</gene>
<reference evidence="1" key="1">
    <citation type="submission" date="2021-06" db="EMBL/GenBank/DDBJ databases">
        <authorList>
            <person name="Kallberg Y."/>
            <person name="Tangrot J."/>
            <person name="Rosling A."/>
        </authorList>
    </citation>
    <scope>NUCLEOTIDE SEQUENCE</scope>
    <source>
        <strain evidence="1">IN212</strain>
    </source>
</reference>
<organism evidence="1 2">
    <name type="scientific">Racocetra fulgida</name>
    <dbReference type="NCBI Taxonomy" id="60492"/>
    <lineage>
        <taxon>Eukaryota</taxon>
        <taxon>Fungi</taxon>
        <taxon>Fungi incertae sedis</taxon>
        <taxon>Mucoromycota</taxon>
        <taxon>Glomeromycotina</taxon>
        <taxon>Glomeromycetes</taxon>
        <taxon>Diversisporales</taxon>
        <taxon>Gigasporaceae</taxon>
        <taxon>Racocetra</taxon>
    </lineage>
</organism>
<dbReference type="Proteomes" id="UP000789396">
    <property type="component" value="Unassembled WGS sequence"/>
</dbReference>
<keyword evidence="2" id="KW-1185">Reference proteome</keyword>
<name>A0A9N8WHE1_9GLOM</name>
<dbReference type="AlphaFoldDB" id="A0A9N8WHE1"/>
<accession>A0A9N8WHE1</accession>
<comment type="caution">
    <text evidence="1">The sequence shown here is derived from an EMBL/GenBank/DDBJ whole genome shotgun (WGS) entry which is preliminary data.</text>
</comment>
<protein>
    <submittedName>
        <fullName evidence="1">4284_t:CDS:1</fullName>
    </submittedName>
</protein>
<dbReference type="EMBL" id="CAJVPZ010001208">
    <property type="protein sequence ID" value="CAG8486762.1"/>
    <property type="molecule type" value="Genomic_DNA"/>
</dbReference>
<proteinExistence type="predicted"/>
<sequence>MQNFSGIKTIFIHMIHAFIHVDKKYTLQNLITKGIIVKSKCTQSKCAQIKWVFP</sequence>